<keyword evidence="1" id="KW-0378">Hydrolase</keyword>
<proteinExistence type="predicted"/>
<dbReference type="SUPFAM" id="SSF56784">
    <property type="entry name" value="HAD-like"/>
    <property type="match status" value="1"/>
</dbReference>
<dbReference type="Gene3D" id="3.40.50.1000">
    <property type="entry name" value="HAD superfamily/HAD-like"/>
    <property type="match status" value="1"/>
</dbReference>
<dbReference type="GO" id="GO:0016787">
    <property type="term" value="F:hydrolase activity"/>
    <property type="evidence" value="ECO:0007669"/>
    <property type="project" value="UniProtKB-KW"/>
</dbReference>
<dbReference type="PANTHER" id="PTHR10000:SF8">
    <property type="entry name" value="HAD SUPERFAMILY HYDROLASE-LIKE, TYPE 3"/>
    <property type="match status" value="1"/>
</dbReference>
<gene>
    <name evidence="1" type="ORF">HZY85_03630</name>
</gene>
<evidence type="ECO:0000313" key="2">
    <source>
        <dbReference type="Proteomes" id="UP000531840"/>
    </source>
</evidence>
<dbReference type="InterPro" id="IPR000150">
    <property type="entry name" value="Cof"/>
</dbReference>
<dbReference type="Gene3D" id="3.30.1240.10">
    <property type="match status" value="1"/>
</dbReference>
<protein>
    <submittedName>
        <fullName evidence="1">Cof-type HAD-IIB family hydrolase</fullName>
    </submittedName>
</protein>
<reference evidence="1 2" key="1">
    <citation type="submission" date="2020-07" db="EMBL/GenBank/DDBJ databases">
        <title>MOT database genomes.</title>
        <authorList>
            <person name="Joseph S."/>
            <person name="Aduse-Opoku J."/>
            <person name="Hashim A."/>
            <person name="Wade W."/>
            <person name="Curtis M."/>
        </authorList>
    </citation>
    <scope>NUCLEOTIDE SEQUENCE [LARGE SCALE GENOMIC DNA]</scope>
    <source>
        <strain evidence="1 2">CIP 106318</strain>
    </source>
</reference>
<dbReference type="NCBIfam" id="TIGR01484">
    <property type="entry name" value="HAD-SF-IIB"/>
    <property type="match status" value="1"/>
</dbReference>
<dbReference type="InterPro" id="IPR006379">
    <property type="entry name" value="HAD-SF_hydro_IIB"/>
</dbReference>
<keyword evidence="2" id="KW-1185">Reference proteome</keyword>
<dbReference type="InterPro" id="IPR023214">
    <property type="entry name" value="HAD_sf"/>
</dbReference>
<evidence type="ECO:0000313" key="1">
    <source>
        <dbReference type="EMBL" id="NYS47286.1"/>
    </source>
</evidence>
<comment type="caution">
    <text evidence="1">The sequence shown here is derived from an EMBL/GenBank/DDBJ whole genome shotgun (WGS) entry which is preliminary data.</text>
</comment>
<dbReference type="Pfam" id="PF08282">
    <property type="entry name" value="Hydrolase_3"/>
    <property type="match status" value="1"/>
</dbReference>
<name>A0ABX2SY97_9BACL</name>
<dbReference type="Proteomes" id="UP000531840">
    <property type="component" value="Unassembled WGS sequence"/>
</dbReference>
<organism evidence="1 2">
    <name type="scientific">Gemelliphila palaticanis</name>
    <dbReference type="NCBI Taxonomy" id="81950"/>
    <lineage>
        <taxon>Bacteria</taxon>
        <taxon>Bacillati</taxon>
        <taxon>Bacillota</taxon>
        <taxon>Bacilli</taxon>
        <taxon>Bacillales</taxon>
        <taxon>Gemellaceae</taxon>
        <taxon>Gemelliphila</taxon>
    </lineage>
</organism>
<accession>A0ABX2SY97</accession>
<dbReference type="PANTHER" id="PTHR10000">
    <property type="entry name" value="PHOSPHOSERINE PHOSPHATASE"/>
    <property type="match status" value="1"/>
</dbReference>
<dbReference type="PROSITE" id="PS01229">
    <property type="entry name" value="COF_2"/>
    <property type="match status" value="1"/>
</dbReference>
<dbReference type="NCBIfam" id="TIGR00099">
    <property type="entry name" value="Cof-subfamily"/>
    <property type="match status" value="1"/>
</dbReference>
<sequence length="258" mass="29559">MYMKTLFVTDLDGTFVKDSISVNNKDLDGYLKLSKLGDFAIATGRSLKEIDYVVENNGIKINYAIALNGAVVRKEDNEIFSKNIDKNDSKNILTYIKENNLIFDCLDGESRIGNFIHEKKERLWNLEIVYSENPFELLFNKTIYKINIRPEEQVLDFYLDDMKKLFPNVSIYQTGSTRIEITAKNISKASAINLIKNNYEKVVVFGDSGNDIEMFNCADVSYCMSSAPEYVKLEAAYVVDSFFDAVNHYIELDKKNKS</sequence>
<dbReference type="EMBL" id="JACBYF010000005">
    <property type="protein sequence ID" value="NYS47286.1"/>
    <property type="molecule type" value="Genomic_DNA"/>
</dbReference>
<dbReference type="InterPro" id="IPR036412">
    <property type="entry name" value="HAD-like_sf"/>
</dbReference>